<dbReference type="AlphaFoldDB" id="A0A1I2D1Q3"/>
<dbReference type="CDD" id="cd02440">
    <property type="entry name" value="AdoMet_MTases"/>
    <property type="match status" value="1"/>
</dbReference>
<keyword evidence="2" id="KW-1185">Reference proteome</keyword>
<dbReference type="InterPro" id="IPR029063">
    <property type="entry name" value="SAM-dependent_MTases_sf"/>
</dbReference>
<dbReference type="SUPFAM" id="SSF53335">
    <property type="entry name" value="S-adenosyl-L-methionine-dependent methyltransferases"/>
    <property type="match status" value="1"/>
</dbReference>
<dbReference type="STRING" id="1123323.SAMN05216245_11626"/>
<sequence length="371" mass="42399">MKFVSSRRIRNLFPGYIENYFTYQSAFSQILSMISDTKYDCVLNLGNAKDGDITPVNVVSALAGHQITSEQDPFYPLIAHCKAFSREDLLGNPYYRDIRLEGCELGDFRVASVIDRQFEVILWNEVVCEKCGGLDSFVPCIGFWKDEPAPYYILQDKEGNGWMSVTFNEIFTMQPAVDEAKGRVLTLGLGLGYFAYMAALKPDVESVTVVERNEGIIEFFKEKILPQFGEAGAKIRVMQEDAFEFMPKVQDGEYDFCFADIWNGLQEEKPFYALRNLCGSSYRGMKMAYWLENSFLGQVATGVKAVLMEGFAEAEQEKTWLQLAISAKQLRDSGKYEFFAVADKLMQDVVIRTMEDIEYYWEFANIKKLCE</sequence>
<organism evidence="1 2">
    <name type="scientific">Succiniclasticum ruminis DSM 9236</name>
    <dbReference type="NCBI Taxonomy" id="1123323"/>
    <lineage>
        <taxon>Bacteria</taxon>
        <taxon>Bacillati</taxon>
        <taxon>Bacillota</taxon>
        <taxon>Negativicutes</taxon>
        <taxon>Acidaminococcales</taxon>
        <taxon>Acidaminococcaceae</taxon>
        <taxon>Succiniclasticum</taxon>
    </lineage>
</organism>
<evidence type="ECO:0008006" key="3">
    <source>
        <dbReference type="Google" id="ProtNLM"/>
    </source>
</evidence>
<proteinExistence type="predicted"/>
<evidence type="ECO:0000313" key="2">
    <source>
        <dbReference type="Proteomes" id="UP000198896"/>
    </source>
</evidence>
<accession>A0A1I2D1Q3</accession>
<reference evidence="1 2" key="1">
    <citation type="submission" date="2016-10" db="EMBL/GenBank/DDBJ databases">
        <authorList>
            <person name="de Groot N.N."/>
        </authorList>
    </citation>
    <scope>NUCLEOTIDE SEQUENCE [LARGE SCALE GENOMIC DNA]</scope>
    <source>
        <strain evidence="1 2">DSM 9236</strain>
    </source>
</reference>
<protein>
    <recommendedName>
        <fullName evidence="3">Spermidine synthase</fullName>
    </recommendedName>
</protein>
<gene>
    <name evidence="1" type="ORF">SAMN05216245_11626</name>
</gene>
<dbReference type="EMBL" id="FONL01000016">
    <property type="protein sequence ID" value="SFE74441.1"/>
    <property type="molecule type" value="Genomic_DNA"/>
</dbReference>
<dbReference type="Gene3D" id="3.40.50.150">
    <property type="entry name" value="Vaccinia Virus protein VP39"/>
    <property type="match status" value="1"/>
</dbReference>
<dbReference type="OrthoDB" id="1640444at2"/>
<evidence type="ECO:0000313" key="1">
    <source>
        <dbReference type="EMBL" id="SFE74441.1"/>
    </source>
</evidence>
<dbReference type="RefSeq" id="WP_093914029.1">
    <property type="nucleotide sequence ID" value="NZ_FONL01000016.1"/>
</dbReference>
<name>A0A1I2D1Q3_9FIRM</name>
<dbReference type="Pfam" id="PF01564">
    <property type="entry name" value="Spermine_synth"/>
    <property type="match status" value="1"/>
</dbReference>
<dbReference type="Proteomes" id="UP000198896">
    <property type="component" value="Unassembled WGS sequence"/>
</dbReference>